<evidence type="ECO:0000256" key="3">
    <source>
        <dbReference type="ARBA" id="ARBA00022692"/>
    </source>
</evidence>
<feature type="transmembrane region" description="Helical" evidence="6">
    <location>
        <begin position="169"/>
        <end position="186"/>
    </location>
</feature>
<evidence type="ECO:0000313" key="10">
    <source>
        <dbReference type="Proteomes" id="UP001150001"/>
    </source>
</evidence>
<accession>A0A178J643</accession>
<evidence type="ECO:0000256" key="1">
    <source>
        <dbReference type="ARBA" id="ARBA00004429"/>
    </source>
</evidence>
<dbReference type="EMBL" id="JAPFIT010000019">
    <property type="protein sequence ID" value="MDC5741870.1"/>
    <property type="molecule type" value="Genomic_DNA"/>
</dbReference>
<keyword evidence="3 6" id="KW-0812">Transmembrane</keyword>
<feature type="transmembrane region" description="Helical" evidence="6">
    <location>
        <begin position="12"/>
        <end position="35"/>
    </location>
</feature>
<feature type="transmembrane region" description="Helical" evidence="6">
    <location>
        <begin position="219"/>
        <end position="240"/>
    </location>
</feature>
<evidence type="ECO:0000256" key="4">
    <source>
        <dbReference type="ARBA" id="ARBA00022989"/>
    </source>
</evidence>
<dbReference type="GO" id="GO:0022857">
    <property type="term" value="F:transmembrane transporter activity"/>
    <property type="evidence" value="ECO:0007669"/>
    <property type="project" value="InterPro"/>
</dbReference>
<evidence type="ECO:0000256" key="6">
    <source>
        <dbReference type="SAM" id="Phobius"/>
    </source>
</evidence>
<evidence type="ECO:0000313" key="7">
    <source>
        <dbReference type="EMBL" id="MDC5741870.1"/>
    </source>
</evidence>
<feature type="transmembrane region" description="Helical" evidence="6">
    <location>
        <begin position="252"/>
        <end position="280"/>
    </location>
</feature>
<keyword evidence="2" id="KW-1003">Cell membrane</keyword>
<feature type="transmembrane region" description="Helical" evidence="6">
    <location>
        <begin position="47"/>
        <end position="67"/>
    </location>
</feature>
<name>A0A178J643_9VIBR</name>
<comment type="subcellular location">
    <subcellularLocation>
        <location evidence="1">Cell inner membrane</location>
        <topology evidence="1">Multi-pass membrane protein</topology>
    </subcellularLocation>
</comment>
<keyword evidence="5 6" id="KW-0472">Membrane</keyword>
<organism evidence="8 9">
    <name type="scientific">Vibrio europaeus</name>
    <dbReference type="NCBI Taxonomy" id="300876"/>
    <lineage>
        <taxon>Bacteria</taxon>
        <taxon>Pseudomonadati</taxon>
        <taxon>Pseudomonadota</taxon>
        <taxon>Gammaproteobacteria</taxon>
        <taxon>Vibrionales</taxon>
        <taxon>Vibrionaceae</taxon>
        <taxon>Vibrio</taxon>
        <taxon>Vibrio oreintalis group</taxon>
    </lineage>
</organism>
<dbReference type="RefSeq" id="WP_069668289.1">
    <property type="nucleotide sequence ID" value="NZ_JAPFIM010000015.1"/>
</dbReference>
<feature type="transmembrane region" description="Helical" evidence="6">
    <location>
        <begin position="292"/>
        <end position="311"/>
    </location>
</feature>
<dbReference type="Gene3D" id="1.10.3470.10">
    <property type="entry name" value="ABC transporter involved in vitamin B12 uptake, BtuC"/>
    <property type="match status" value="1"/>
</dbReference>
<dbReference type="CDD" id="cd06580">
    <property type="entry name" value="TM_PBP1_transp_TpRbsC_like"/>
    <property type="match status" value="1"/>
</dbReference>
<evidence type="ECO:0000256" key="5">
    <source>
        <dbReference type="ARBA" id="ARBA00023136"/>
    </source>
</evidence>
<comment type="caution">
    <text evidence="8">The sequence shown here is derived from an EMBL/GenBank/DDBJ whole genome shotgun (WGS) entry which is preliminary data.</text>
</comment>
<dbReference type="Proteomes" id="UP001150001">
    <property type="component" value="Unassembled WGS sequence"/>
</dbReference>
<keyword evidence="4 6" id="KW-1133">Transmembrane helix</keyword>
<gene>
    <name evidence="8" type="ORF">AZ468_16090</name>
    <name evidence="7" type="ORF">OPW20_17490</name>
</gene>
<dbReference type="InterPro" id="IPR001851">
    <property type="entry name" value="ABC_transp_permease"/>
</dbReference>
<evidence type="ECO:0000313" key="9">
    <source>
        <dbReference type="Proteomes" id="UP000094761"/>
    </source>
</evidence>
<dbReference type="Pfam" id="PF02653">
    <property type="entry name" value="BPD_transp_2"/>
    <property type="match status" value="1"/>
</dbReference>
<dbReference type="GO" id="GO:0005886">
    <property type="term" value="C:plasma membrane"/>
    <property type="evidence" value="ECO:0007669"/>
    <property type="project" value="UniProtKB-SubCell"/>
</dbReference>
<evidence type="ECO:0000313" key="8">
    <source>
        <dbReference type="EMBL" id="OAM97079.1"/>
    </source>
</evidence>
<dbReference type="PANTHER" id="PTHR43370:SF1">
    <property type="entry name" value="GUANOSINE ABC TRANSPORTER PERMEASE PROTEIN NUPQ"/>
    <property type="match status" value="1"/>
</dbReference>
<dbReference type="OrthoDB" id="9792579at2"/>
<dbReference type="GeneID" id="78077235"/>
<feature type="transmembrane region" description="Helical" evidence="6">
    <location>
        <begin position="103"/>
        <end position="126"/>
    </location>
</feature>
<sequence length="331" mass="35497">MFELAFETIFSFAFLAATLRAATPLILATMGGLITELCGVINIALEGLMLIAAFFGVLFGAYFMVWFPELTWFAPWFGMLCGLLSSIVLAWVLAFFHLELGGNLILSGIGINVLAGGVTVFLMFILTGDKGSTSTLISPVLPLLEIPVINHIPLLGDLLNSDTGEGYNVITYLAFASVIGVNILLYKTRLGKNLRAVGENEEAARSVGIDVKRVKYKSILLSGLFAGLGGIYLSMGYLSFFQANMTNGRGFIALAAIYLGAKHPIGAMLAALLFGASAALEPRLALFEIPSEIVAMIPAIVTISALIIHSLHNKRKQQKLAQKIHNLEGTV</sequence>
<evidence type="ECO:0000256" key="2">
    <source>
        <dbReference type="ARBA" id="ARBA00022475"/>
    </source>
</evidence>
<keyword evidence="10" id="KW-1185">Reference proteome</keyword>
<dbReference type="InterPro" id="IPR037294">
    <property type="entry name" value="ABC_BtuC-like"/>
</dbReference>
<reference evidence="8 9" key="1">
    <citation type="submission" date="2016-03" db="EMBL/GenBank/DDBJ databases">
        <title>Draft genome sequence of the Vibrio tubiashii subs. europaeus.</title>
        <authorList>
            <person name="Spinard E."/>
            <person name="Dubert J."/>
            <person name="Nelson D.R."/>
            <person name="Barja J.L."/>
        </authorList>
    </citation>
    <scope>NUCLEOTIDE SEQUENCE [LARGE SCALE GENOMIC DNA]</scope>
    <source>
        <strain evidence="9">PP-638</strain>
        <strain evidence="8">PP2-638</strain>
    </source>
</reference>
<proteinExistence type="predicted"/>
<dbReference type="EMBL" id="LUAX01000007">
    <property type="protein sequence ID" value="OAM97079.1"/>
    <property type="molecule type" value="Genomic_DNA"/>
</dbReference>
<protein>
    <submittedName>
        <fullName evidence="8">ABC transporter permease</fullName>
    </submittedName>
</protein>
<dbReference type="Proteomes" id="UP000094761">
    <property type="component" value="Unassembled WGS sequence"/>
</dbReference>
<dbReference type="AlphaFoldDB" id="A0A178J643"/>
<dbReference type="PANTHER" id="PTHR43370">
    <property type="entry name" value="SUGAR ABC TRANSPORTER INTEGRAL MEMBRANE PROTEIN-RELATED"/>
    <property type="match status" value="1"/>
</dbReference>
<reference evidence="7" key="2">
    <citation type="submission" date="2022-11" db="EMBL/GenBank/DDBJ databases">
        <title>Role of the vibriolysin VemA secreted by the emergent pathogen Vibrio europaeus in the colonization of Manila clam mucus.</title>
        <authorList>
            <person name="Martinez C."/>
            <person name="Rodriguez S."/>
            <person name="Vences A."/>
            <person name="Barja J.L."/>
            <person name="Toranzo A.E."/>
            <person name="Dubert J."/>
        </authorList>
    </citation>
    <scope>NUCLEOTIDE SEQUENCE</scope>
    <source>
        <strain evidence="7">3454</strain>
    </source>
</reference>
<feature type="transmembrane region" description="Helical" evidence="6">
    <location>
        <begin position="73"/>
        <end position="96"/>
    </location>
</feature>